<organism evidence="1">
    <name type="scientific">marine metagenome</name>
    <dbReference type="NCBI Taxonomy" id="408172"/>
    <lineage>
        <taxon>unclassified sequences</taxon>
        <taxon>metagenomes</taxon>
        <taxon>ecological metagenomes</taxon>
    </lineage>
</organism>
<name>A0A382PF03_9ZZZZ</name>
<evidence type="ECO:0000313" key="1">
    <source>
        <dbReference type="EMBL" id="SVC70471.1"/>
    </source>
</evidence>
<accession>A0A382PF03</accession>
<dbReference type="EMBL" id="UINC01106073">
    <property type="protein sequence ID" value="SVC70471.1"/>
    <property type="molecule type" value="Genomic_DNA"/>
</dbReference>
<sequence length="131" mass="14130">MTTKKNLLLSCLILGGLCGNSLLASHHHDSDANKPSGAGHCIYMAENPFAGEPYKACRTNVSEEFCKHYSEVGDGMVTILEPAYSGGDCPREESIGSCERGGWEEVYYQDSNQGPMGVEFGCNFAGDWIAP</sequence>
<reference evidence="1" key="1">
    <citation type="submission" date="2018-05" db="EMBL/GenBank/DDBJ databases">
        <authorList>
            <person name="Lanie J.A."/>
            <person name="Ng W.-L."/>
            <person name="Kazmierczak K.M."/>
            <person name="Andrzejewski T.M."/>
            <person name="Davidsen T.M."/>
            <person name="Wayne K.J."/>
            <person name="Tettelin H."/>
            <person name="Glass J.I."/>
            <person name="Rusch D."/>
            <person name="Podicherti R."/>
            <person name="Tsui H.-C.T."/>
            <person name="Winkler M.E."/>
        </authorList>
    </citation>
    <scope>NUCLEOTIDE SEQUENCE</scope>
</reference>
<dbReference type="AlphaFoldDB" id="A0A382PF03"/>
<protein>
    <submittedName>
        <fullName evidence="1">Uncharacterized protein</fullName>
    </submittedName>
</protein>
<gene>
    <name evidence="1" type="ORF">METZ01_LOCUS323325</name>
</gene>
<proteinExistence type="predicted"/>